<evidence type="ECO:0000313" key="2">
    <source>
        <dbReference type="Proteomes" id="UP001372338"/>
    </source>
</evidence>
<keyword evidence="2" id="KW-1185">Reference proteome</keyword>
<proteinExistence type="predicted"/>
<dbReference type="EMBL" id="JAYWIO010000008">
    <property type="protein sequence ID" value="KAK7243835.1"/>
    <property type="molecule type" value="Genomic_DNA"/>
</dbReference>
<dbReference type="AlphaFoldDB" id="A0AAN9E543"/>
<evidence type="ECO:0000313" key="1">
    <source>
        <dbReference type="EMBL" id="KAK7243835.1"/>
    </source>
</evidence>
<dbReference type="Proteomes" id="UP001372338">
    <property type="component" value="Unassembled WGS sequence"/>
</dbReference>
<reference evidence="1 2" key="1">
    <citation type="submission" date="2024-01" db="EMBL/GenBank/DDBJ databases">
        <title>The genomes of 5 underutilized Papilionoideae crops provide insights into root nodulation and disease resistanc.</title>
        <authorList>
            <person name="Yuan L."/>
        </authorList>
    </citation>
    <scope>NUCLEOTIDE SEQUENCE [LARGE SCALE GENOMIC DNA]</scope>
    <source>
        <strain evidence="1">ZHUSHIDOU_FW_LH</strain>
        <tissue evidence="1">Leaf</tissue>
    </source>
</reference>
<sequence length="206" mass="23116">MFLESWVKRCNEDIDLKFNLDDLELCYRGGSSTVEICGDFSLLEDEELDDTGASGEEVESIFVVMNGSYRNTLLEQEYGTTASLWSAYERDKNGFEFELGPFRVTCLFPSSICNLSCGIVSGNDFEVVHMAENVGEIREPSIVGVLIGYRNPMVPSLGLNSKGEVNFKLRNPFDSTEIRSGECVALAVTCRQLMSRRRQRCLESLE</sequence>
<accession>A0AAN9E543</accession>
<name>A0AAN9E543_CROPI</name>
<organism evidence="1 2">
    <name type="scientific">Crotalaria pallida</name>
    <name type="common">Smooth rattlebox</name>
    <name type="synonym">Crotalaria striata</name>
    <dbReference type="NCBI Taxonomy" id="3830"/>
    <lineage>
        <taxon>Eukaryota</taxon>
        <taxon>Viridiplantae</taxon>
        <taxon>Streptophyta</taxon>
        <taxon>Embryophyta</taxon>
        <taxon>Tracheophyta</taxon>
        <taxon>Spermatophyta</taxon>
        <taxon>Magnoliopsida</taxon>
        <taxon>eudicotyledons</taxon>
        <taxon>Gunneridae</taxon>
        <taxon>Pentapetalae</taxon>
        <taxon>rosids</taxon>
        <taxon>fabids</taxon>
        <taxon>Fabales</taxon>
        <taxon>Fabaceae</taxon>
        <taxon>Papilionoideae</taxon>
        <taxon>50 kb inversion clade</taxon>
        <taxon>genistoids sensu lato</taxon>
        <taxon>core genistoids</taxon>
        <taxon>Crotalarieae</taxon>
        <taxon>Crotalaria</taxon>
    </lineage>
</organism>
<protein>
    <submittedName>
        <fullName evidence="1">Uncharacterized protein</fullName>
    </submittedName>
</protein>
<gene>
    <name evidence="1" type="ORF">RIF29_38647</name>
</gene>
<comment type="caution">
    <text evidence="1">The sequence shown here is derived from an EMBL/GenBank/DDBJ whole genome shotgun (WGS) entry which is preliminary data.</text>
</comment>